<gene>
    <name evidence="2" type="ORF">HUG12_15485</name>
</gene>
<proteinExistence type="predicted"/>
<dbReference type="Proteomes" id="UP000509626">
    <property type="component" value="Chromosome"/>
</dbReference>
<dbReference type="RefSeq" id="WP_179269643.1">
    <property type="nucleotide sequence ID" value="NZ_CP058579.1"/>
</dbReference>
<feature type="compositionally biased region" description="Polar residues" evidence="1">
    <location>
        <begin position="15"/>
        <end position="30"/>
    </location>
</feature>
<sequence>MSTGVGRRMAAGAGTPSTVLDQPAMSTTTPAGVKARDTTDDESESDRGTATAPGPFDEEIAELAPFASRGYTGDV</sequence>
<protein>
    <submittedName>
        <fullName evidence="2">Uncharacterized protein</fullName>
    </submittedName>
</protein>
<dbReference type="AlphaFoldDB" id="A0A7D5QC40"/>
<accession>A0A7D5QC40</accession>
<dbReference type="GeneID" id="56038890"/>
<organism evidence="2 3">
    <name type="scientific">Halorarum salinum</name>
    <dbReference type="NCBI Taxonomy" id="2743089"/>
    <lineage>
        <taxon>Archaea</taxon>
        <taxon>Methanobacteriati</taxon>
        <taxon>Methanobacteriota</taxon>
        <taxon>Stenosarchaea group</taxon>
        <taxon>Halobacteria</taxon>
        <taxon>Halobacteriales</taxon>
        <taxon>Haloferacaceae</taxon>
        <taxon>Halorarum</taxon>
    </lineage>
</organism>
<reference evidence="2 3" key="1">
    <citation type="submission" date="2020-06" db="EMBL/GenBank/DDBJ databases">
        <title>NJ-3-1, isolated from saline soil.</title>
        <authorList>
            <person name="Cui H.L."/>
            <person name="Shi X."/>
        </authorList>
    </citation>
    <scope>NUCLEOTIDE SEQUENCE [LARGE SCALE GENOMIC DNA]</scope>
    <source>
        <strain evidence="2 3">NJ-3-1</strain>
    </source>
</reference>
<evidence type="ECO:0000256" key="1">
    <source>
        <dbReference type="SAM" id="MobiDB-lite"/>
    </source>
</evidence>
<evidence type="ECO:0000313" key="2">
    <source>
        <dbReference type="EMBL" id="QLG63058.1"/>
    </source>
</evidence>
<name>A0A7D5QC40_9EURY</name>
<dbReference type="KEGG" id="halu:HUG12_15485"/>
<evidence type="ECO:0000313" key="3">
    <source>
        <dbReference type="Proteomes" id="UP000509626"/>
    </source>
</evidence>
<keyword evidence="3" id="KW-1185">Reference proteome</keyword>
<dbReference type="EMBL" id="CP058579">
    <property type="protein sequence ID" value="QLG63058.1"/>
    <property type="molecule type" value="Genomic_DNA"/>
</dbReference>
<feature type="region of interest" description="Disordered" evidence="1">
    <location>
        <begin position="1"/>
        <end position="75"/>
    </location>
</feature>